<dbReference type="NCBIfam" id="NF041488">
    <property type="entry name" value="caps_synth_Cps4B"/>
    <property type="match status" value="1"/>
</dbReference>
<evidence type="ECO:0000256" key="2">
    <source>
        <dbReference type="ARBA" id="ARBA00005132"/>
    </source>
</evidence>
<dbReference type="GO" id="GO:0045227">
    <property type="term" value="P:capsule polysaccharide biosynthetic process"/>
    <property type="evidence" value="ECO:0007669"/>
    <property type="project" value="UniProtKB-UniPathway"/>
</dbReference>
<dbReference type="UniPathway" id="UPA00934"/>
<dbReference type="GO" id="GO:0030145">
    <property type="term" value="F:manganese ion binding"/>
    <property type="evidence" value="ECO:0007669"/>
    <property type="project" value="UniProtKB-UniRule"/>
</dbReference>
<keyword evidence="4 11" id="KW-0378">Hydrolase</keyword>
<keyword evidence="6 11" id="KW-0904">Protein phosphatase</keyword>
<name>Q4JZ53_STREE</name>
<comment type="similarity">
    <text evidence="3 11">Belongs to the metallo-dependent hydrolases superfamily. CpsB/CapC family.</text>
</comment>
<dbReference type="InterPro" id="IPR048208">
    <property type="entry name" value="Caps_polysacc_synth_CpsB"/>
</dbReference>
<evidence type="ECO:0000313" key="12">
    <source>
        <dbReference type="EMBL" id="CAI33963.2"/>
    </source>
</evidence>
<evidence type="ECO:0000256" key="7">
    <source>
        <dbReference type="ARBA" id="ARBA00023169"/>
    </source>
</evidence>
<dbReference type="InterPro" id="IPR016667">
    <property type="entry name" value="Caps_polysacc_synth_CpsB/CapC"/>
</dbReference>
<dbReference type="GO" id="GO:0004725">
    <property type="term" value="F:protein tyrosine phosphatase activity"/>
    <property type="evidence" value="ECO:0007669"/>
    <property type="project" value="UniProtKB-UniRule"/>
</dbReference>
<dbReference type="PIRSF" id="PIRSF016557">
    <property type="entry name" value="Caps_synth_CpsB"/>
    <property type="match status" value="1"/>
</dbReference>
<sequence length="264" mass="30769">MMRIASQLSKKIFRLFWRVGKMIDVHSHIIFDVDDGPKSIEDSRALLLEAYDQGIRTIVSTSHRRQGMFETPEDKIAENFRAVQKIARDIADDLTILYGAEIYYTQDIINKLEKKTFPTLNGSRYALIEFSSETSYRSIHSALQQLLLSGITPLIAHIERYDALENNKQAVLELIRMGCYTQINSSHLLKKKLFKDDAKIMKKRVHYFLKHDLVHIVASDMHNLDTRPPYMAEAYEIISKRYGKEKAEEFFIKNPQRILMDQLI</sequence>
<protein>
    <recommendedName>
        <fullName evidence="11">Tyrosine-protein phosphatase</fullName>
        <ecNumber evidence="11">3.1.3.48</ecNumber>
    </recommendedName>
</protein>
<dbReference type="AlphaFoldDB" id="Q4JZ53"/>
<evidence type="ECO:0000313" key="14">
    <source>
        <dbReference type="EMBL" id="CAI34404.1"/>
    </source>
</evidence>
<proteinExistence type="inferred from homology"/>
<organism evidence="14">
    <name type="scientific">Streptococcus pneumoniae</name>
    <dbReference type="NCBI Taxonomy" id="1313"/>
    <lineage>
        <taxon>Bacteria</taxon>
        <taxon>Bacillati</taxon>
        <taxon>Bacillota</taxon>
        <taxon>Bacilli</taxon>
        <taxon>Lactobacillales</taxon>
        <taxon>Streptococcaceae</taxon>
        <taxon>Streptococcus</taxon>
    </lineage>
</organism>
<evidence type="ECO:0000256" key="11">
    <source>
        <dbReference type="PIRNR" id="PIRNR016557"/>
    </source>
</evidence>
<evidence type="ECO:0000256" key="8">
    <source>
        <dbReference type="ARBA" id="ARBA00023211"/>
    </source>
</evidence>
<dbReference type="PANTHER" id="PTHR39181:SF1">
    <property type="entry name" value="TYROSINE-PROTEIN PHOSPHATASE YWQE"/>
    <property type="match status" value="1"/>
</dbReference>
<dbReference type="EMBL" id="CR931710">
    <property type="protein sequence ID" value="CAI34404.1"/>
    <property type="molecule type" value="Genomic_DNA"/>
</dbReference>
<evidence type="ECO:0000256" key="3">
    <source>
        <dbReference type="ARBA" id="ARBA00005750"/>
    </source>
</evidence>
<dbReference type="EC" id="3.1.3.48" evidence="11"/>
<dbReference type="Gene3D" id="3.20.20.140">
    <property type="entry name" value="Metal-dependent hydrolases"/>
    <property type="match status" value="1"/>
</dbReference>
<gene>
    <name evidence="14" type="primary">wzh</name>
    <name evidence="12" type="ORF">SPC25A_0010</name>
    <name evidence="13" type="ORF">SPC25F_0010</name>
    <name evidence="14" type="ORF">SPC38_0011</name>
</gene>
<dbReference type="Pfam" id="PF19567">
    <property type="entry name" value="CpsB_CapC"/>
    <property type="match status" value="1"/>
</dbReference>
<comment type="catalytic activity">
    <reaction evidence="10 11">
        <text>O-phospho-L-tyrosyl-[protein] + H2O = L-tyrosyl-[protein] + phosphate</text>
        <dbReference type="Rhea" id="RHEA:10684"/>
        <dbReference type="Rhea" id="RHEA-COMP:10136"/>
        <dbReference type="Rhea" id="RHEA-COMP:20101"/>
        <dbReference type="ChEBI" id="CHEBI:15377"/>
        <dbReference type="ChEBI" id="CHEBI:43474"/>
        <dbReference type="ChEBI" id="CHEBI:46858"/>
        <dbReference type="ChEBI" id="CHEBI:61978"/>
        <dbReference type="EC" id="3.1.3.48"/>
    </reaction>
</comment>
<keyword evidence="8" id="KW-0464">Manganese</keyword>
<evidence type="ECO:0000256" key="1">
    <source>
        <dbReference type="ARBA" id="ARBA00001936"/>
    </source>
</evidence>
<dbReference type="PANTHER" id="PTHR39181">
    <property type="entry name" value="TYROSINE-PROTEIN PHOSPHATASE YWQE"/>
    <property type="match status" value="1"/>
</dbReference>
<dbReference type="SUPFAM" id="SSF51556">
    <property type="entry name" value="Metallo-dependent hydrolases"/>
    <property type="match status" value="1"/>
</dbReference>
<reference evidence="14" key="1">
    <citation type="journal article" date="2006" name="PLoS Genet.">
        <title>Genetic analysis of the capsular biosynthetic locus from all 90 pneumococcal serotypes.</title>
        <authorList>
            <person name="Bentley S.D."/>
            <person name="Aanensen D.M."/>
            <person name="Mavroidi A."/>
            <person name="Saunders D."/>
            <person name="Rabbinowitsch E."/>
            <person name="Collins M."/>
            <person name="Donohoe K."/>
            <person name="Harris D."/>
            <person name="Murphy L."/>
            <person name="Quail M.A."/>
            <person name="Samuel G."/>
            <person name="Skovsted I.C."/>
            <person name="Kaltoft M.S."/>
            <person name="Barrell B."/>
            <person name="Reeves P.R."/>
            <person name="Parkhill J."/>
            <person name="Spratt B.G."/>
        </authorList>
    </citation>
    <scope>NUCLEOTIDE SEQUENCE</scope>
    <source>
        <strain evidence="13">601/62</strain>
        <strain evidence="14">9687/39</strain>
        <strain evidence="12">Tp 25/38</strain>
    </source>
</reference>
<evidence type="ECO:0000256" key="10">
    <source>
        <dbReference type="ARBA" id="ARBA00051722"/>
    </source>
</evidence>
<comment type="function">
    <text evidence="9">Dephosphorylates CpsD. Involved in the regulation of capsular polysaccharide biosynthesis.</text>
</comment>
<evidence type="ECO:0000256" key="5">
    <source>
        <dbReference type="ARBA" id="ARBA00022903"/>
    </source>
</evidence>
<accession>Q4JZ53</accession>
<comment type="cofactor">
    <cofactor evidence="1">
        <name>Mn(2+)</name>
        <dbReference type="ChEBI" id="CHEBI:29035"/>
    </cofactor>
</comment>
<dbReference type="InterPro" id="IPR032466">
    <property type="entry name" value="Metal_Hydrolase"/>
</dbReference>
<dbReference type="EMBL" id="CR931690">
    <property type="protein sequence ID" value="CAI33980.1"/>
    <property type="molecule type" value="Genomic_DNA"/>
</dbReference>
<keyword evidence="7" id="KW-0270">Exopolysaccharide synthesis</keyword>
<comment type="pathway">
    <text evidence="2">Capsule biogenesis; capsule polysaccharide biosynthesis.</text>
</comment>
<evidence type="ECO:0000313" key="13">
    <source>
        <dbReference type="EMBL" id="CAI33980.1"/>
    </source>
</evidence>
<evidence type="ECO:0000256" key="6">
    <source>
        <dbReference type="ARBA" id="ARBA00022912"/>
    </source>
</evidence>
<evidence type="ECO:0000256" key="9">
    <source>
        <dbReference type="ARBA" id="ARBA00025635"/>
    </source>
</evidence>
<keyword evidence="5" id="KW-0972">Capsule biogenesis/degradation</keyword>
<evidence type="ECO:0000256" key="4">
    <source>
        <dbReference type="ARBA" id="ARBA00022801"/>
    </source>
</evidence>
<dbReference type="EMBL" id="CR931689">
    <property type="protein sequence ID" value="CAI33963.2"/>
    <property type="molecule type" value="Genomic_DNA"/>
</dbReference>